<dbReference type="InterPro" id="IPR019903">
    <property type="entry name" value="RIC_family"/>
</dbReference>
<dbReference type="AlphaFoldDB" id="A0A3A8F0H4"/>
<sequence>MSINQQSVGEIARSITGATAVFHKYKLDFCCNGHLTLADACVKKNVGIDEVISDLQTLIDNQKQHLNRVEALQTDELIEHILARYHEVHRHQLPELIRLAERVEKVHKLHPDCPTGLTSLLIEMQQALLSHMMKEEQILFPMIRAHQLQAVHPIAMMRHEHTQHGESLEALEKLTHDITPPEGACNTWQALYIGLNAFKHDLMQHIHLENNELFMRIS</sequence>
<evidence type="ECO:0000313" key="6">
    <source>
        <dbReference type="EMBL" id="RKG40355.1"/>
    </source>
</evidence>
<protein>
    <submittedName>
        <fullName evidence="6">Iron-sulfur cluster repair protein YtfE</fullName>
    </submittedName>
</protein>
<dbReference type="NCBIfam" id="TIGR03652">
    <property type="entry name" value="FeS_repair_RIC"/>
    <property type="match status" value="1"/>
</dbReference>
<dbReference type="GO" id="GO:0046872">
    <property type="term" value="F:metal ion binding"/>
    <property type="evidence" value="ECO:0007669"/>
    <property type="project" value="UniProtKB-KW"/>
</dbReference>
<dbReference type="NCBIfam" id="NF008221">
    <property type="entry name" value="PRK10992.1"/>
    <property type="match status" value="1"/>
</dbReference>
<dbReference type="Pfam" id="PF01814">
    <property type="entry name" value="Hemerythrin"/>
    <property type="match status" value="1"/>
</dbReference>
<keyword evidence="4" id="KW-0408">Iron</keyword>
<evidence type="ECO:0000256" key="4">
    <source>
        <dbReference type="ARBA" id="ARBA00023004"/>
    </source>
</evidence>
<dbReference type="PANTHER" id="PTHR36438">
    <property type="entry name" value="IRON-SULFUR CLUSTER REPAIR PROTEIN YTFE"/>
    <property type="match status" value="1"/>
</dbReference>
<gene>
    <name evidence="6" type="primary">ytfE</name>
    <name evidence="6" type="ORF">D7V20_01570</name>
</gene>
<name>A0A3A8F0H4_9GAMM</name>
<keyword evidence="3" id="KW-0479">Metal-binding</keyword>
<evidence type="ECO:0000256" key="1">
    <source>
        <dbReference type="ARBA" id="ARBA00004496"/>
    </source>
</evidence>
<evidence type="ECO:0000256" key="2">
    <source>
        <dbReference type="ARBA" id="ARBA00022490"/>
    </source>
</evidence>
<dbReference type="EMBL" id="RAXT01000002">
    <property type="protein sequence ID" value="RKG40355.1"/>
    <property type="molecule type" value="Genomic_DNA"/>
</dbReference>
<dbReference type="OrthoDB" id="9797132at2"/>
<evidence type="ECO:0000313" key="7">
    <source>
        <dbReference type="Proteomes" id="UP000280405"/>
    </source>
</evidence>
<evidence type="ECO:0000256" key="3">
    <source>
        <dbReference type="ARBA" id="ARBA00022723"/>
    </source>
</evidence>
<dbReference type="Gene3D" id="1.20.120.520">
    <property type="entry name" value="nmb1532 protein domain like"/>
    <property type="match status" value="1"/>
</dbReference>
<proteinExistence type="predicted"/>
<dbReference type="PANTHER" id="PTHR36438:SF1">
    <property type="entry name" value="IRON-SULFUR CLUSTER REPAIR PROTEIN YTFE"/>
    <property type="match status" value="1"/>
</dbReference>
<dbReference type="Pfam" id="PF04405">
    <property type="entry name" value="ScdA_N"/>
    <property type="match status" value="1"/>
</dbReference>
<feature type="domain" description="Hemerythrin-like" evidence="5">
    <location>
        <begin position="79"/>
        <end position="216"/>
    </location>
</feature>
<dbReference type="InterPro" id="IPR012312">
    <property type="entry name" value="Hemerythrin-like"/>
</dbReference>
<reference evidence="6 7" key="1">
    <citation type="submission" date="2018-09" db="EMBL/GenBank/DDBJ databases">
        <title>The draft genome of Acinetobacter spp. strains.</title>
        <authorList>
            <person name="Qin J."/>
            <person name="Feng Y."/>
            <person name="Zong Z."/>
        </authorList>
    </citation>
    <scope>NUCLEOTIDE SEQUENCE [LARGE SCALE GENOMIC DNA]</scope>
    <source>
        <strain evidence="6 7">WCHAc060115</strain>
    </source>
</reference>
<keyword evidence="7" id="KW-1185">Reference proteome</keyword>
<keyword evidence="2" id="KW-0963">Cytoplasm</keyword>
<dbReference type="RefSeq" id="WP_120382593.1">
    <property type="nucleotide sequence ID" value="NZ_RAXT01000002.1"/>
</dbReference>
<comment type="subcellular location">
    <subcellularLocation>
        <location evidence="1">Cytoplasm</location>
    </subcellularLocation>
</comment>
<evidence type="ECO:0000259" key="5">
    <source>
        <dbReference type="Pfam" id="PF01814"/>
    </source>
</evidence>
<accession>A0A3A8F0H4</accession>
<organism evidence="6 7">
    <name type="scientific">Acinetobacter rongchengensis</name>
    <dbReference type="NCBI Taxonomy" id="2419601"/>
    <lineage>
        <taxon>Bacteria</taxon>
        <taxon>Pseudomonadati</taxon>
        <taxon>Pseudomonadota</taxon>
        <taxon>Gammaproteobacteria</taxon>
        <taxon>Moraxellales</taxon>
        <taxon>Moraxellaceae</taxon>
        <taxon>Acinetobacter</taxon>
    </lineage>
</organism>
<dbReference type="Proteomes" id="UP000280405">
    <property type="component" value="Unassembled WGS sequence"/>
</dbReference>
<comment type="caution">
    <text evidence="6">The sequence shown here is derived from an EMBL/GenBank/DDBJ whole genome shotgun (WGS) entry which is preliminary data.</text>
</comment>
<dbReference type="GO" id="GO:0005737">
    <property type="term" value="C:cytoplasm"/>
    <property type="evidence" value="ECO:0007669"/>
    <property type="project" value="UniProtKB-SubCell"/>
</dbReference>